<dbReference type="Proteomes" id="UP000828390">
    <property type="component" value="Unassembled WGS sequence"/>
</dbReference>
<gene>
    <name evidence="2" type="ORF">DPMN_009060</name>
</gene>
<reference evidence="2" key="1">
    <citation type="journal article" date="2019" name="bioRxiv">
        <title>The Genome of the Zebra Mussel, Dreissena polymorpha: A Resource for Invasive Species Research.</title>
        <authorList>
            <person name="McCartney M.A."/>
            <person name="Auch B."/>
            <person name="Kono T."/>
            <person name="Mallez S."/>
            <person name="Zhang Y."/>
            <person name="Obille A."/>
            <person name="Becker A."/>
            <person name="Abrahante J.E."/>
            <person name="Garbe J."/>
            <person name="Badalamenti J.P."/>
            <person name="Herman A."/>
            <person name="Mangelson H."/>
            <person name="Liachko I."/>
            <person name="Sullivan S."/>
            <person name="Sone E.D."/>
            <person name="Koren S."/>
            <person name="Silverstein K.A.T."/>
            <person name="Beckman K.B."/>
            <person name="Gohl D.M."/>
        </authorList>
    </citation>
    <scope>NUCLEOTIDE SEQUENCE</scope>
    <source>
        <strain evidence="2">Duluth1</strain>
        <tissue evidence="2">Whole animal</tissue>
    </source>
</reference>
<reference evidence="2" key="2">
    <citation type="submission" date="2020-11" db="EMBL/GenBank/DDBJ databases">
        <authorList>
            <person name="McCartney M.A."/>
            <person name="Auch B."/>
            <person name="Kono T."/>
            <person name="Mallez S."/>
            <person name="Becker A."/>
            <person name="Gohl D.M."/>
            <person name="Silverstein K.A.T."/>
            <person name="Koren S."/>
            <person name="Bechman K.B."/>
            <person name="Herman A."/>
            <person name="Abrahante J.E."/>
            <person name="Garbe J."/>
        </authorList>
    </citation>
    <scope>NUCLEOTIDE SEQUENCE</scope>
    <source>
        <strain evidence="2">Duluth1</strain>
        <tissue evidence="2">Whole animal</tissue>
    </source>
</reference>
<keyword evidence="3" id="KW-1185">Reference proteome</keyword>
<keyword evidence="1" id="KW-0175">Coiled coil</keyword>
<dbReference type="AlphaFoldDB" id="A0A9D4N1M7"/>
<comment type="caution">
    <text evidence="2">The sequence shown here is derived from an EMBL/GenBank/DDBJ whole genome shotgun (WGS) entry which is preliminary data.</text>
</comment>
<accession>A0A9D4N1M7</accession>
<sequence length="77" mass="9641">MREAEEMKHRMMIEQRLILENKFEQKRQVEKELLRNIEQLELQERALVQQQSRNEILDRELTIRRMKEDDMKNNKKC</sequence>
<evidence type="ECO:0000256" key="1">
    <source>
        <dbReference type="SAM" id="Coils"/>
    </source>
</evidence>
<evidence type="ECO:0000313" key="3">
    <source>
        <dbReference type="Proteomes" id="UP000828390"/>
    </source>
</evidence>
<feature type="coiled-coil region" evidence="1">
    <location>
        <begin position="23"/>
        <end position="60"/>
    </location>
</feature>
<dbReference type="EMBL" id="JAIWYP010000001">
    <property type="protein sequence ID" value="KAH3885072.1"/>
    <property type="molecule type" value="Genomic_DNA"/>
</dbReference>
<organism evidence="2 3">
    <name type="scientific">Dreissena polymorpha</name>
    <name type="common">Zebra mussel</name>
    <name type="synonym">Mytilus polymorpha</name>
    <dbReference type="NCBI Taxonomy" id="45954"/>
    <lineage>
        <taxon>Eukaryota</taxon>
        <taxon>Metazoa</taxon>
        <taxon>Spiralia</taxon>
        <taxon>Lophotrochozoa</taxon>
        <taxon>Mollusca</taxon>
        <taxon>Bivalvia</taxon>
        <taxon>Autobranchia</taxon>
        <taxon>Heteroconchia</taxon>
        <taxon>Euheterodonta</taxon>
        <taxon>Imparidentia</taxon>
        <taxon>Neoheterodontei</taxon>
        <taxon>Myida</taxon>
        <taxon>Dreissenoidea</taxon>
        <taxon>Dreissenidae</taxon>
        <taxon>Dreissena</taxon>
    </lineage>
</organism>
<proteinExistence type="predicted"/>
<protein>
    <submittedName>
        <fullName evidence="2">Uncharacterized protein</fullName>
    </submittedName>
</protein>
<name>A0A9D4N1M7_DREPO</name>
<evidence type="ECO:0000313" key="2">
    <source>
        <dbReference type="EMBL" id="KAH3885072.1"/>
    </source>
</evidence>